<dbReference type="Proteomes" id="UP000799770">
    <property type="component" value="Unassembled WGS sequence"/>
</dbReference>
<evidence type="ECO:0000313" key="2">
    <source>
        <dbReference type="Proteomes" id="UP000799770"/>
    </source>
</evidence>
<proteinExistence type="predicted"/>
<accession>A0A6A5ZDE5</accession>
<dbReference type="AlphaFoldDB" id="A0A6A5ZDE5"/>
<protein>
    <submittedName>
        <fullName evidence="1">Uncharacterized protein</fullName>
    </submittedName>
</protein>
<dbReference type="EMBL" id="ML977319">
    <property type="protein sequence ID" value="KAF2117472.1"/>
    <property type="molecule type" value="Genomic_DNA"/>
</dbReference>
<evidence type="ECO:0000313" key="1">
    <source>
        <dbReference type="EMBL" id="KAF2117472.1"/>
    </source>
</evidence>
<sequence length="241" mass="28316">MDAYQTLGHYRLPGIDVQSRHPNVYWLDFSQCIFNAYFLALLDDQSRIVLGRLGITQRPTAESFSDFLFEPSKLSNGIYDLIASMYLTQPPCKTIGLYCYENNYGQSRLLKPIHNDNGIRVGEIVHALRIHSFTLRILWLEEARRLKEQFATSHWRDNIWHLLGRPKFYIMLDNSSIGNILMDDYGHGHITRTWYLSADESRIKRQMDWMPENLLLPEGYQFSDSFSGDEHYSRERDFIHG</sequence>
<name>A0A6A5ZDE5_9PLEO</name>
<dbReference type="OrthoDB" id="3801272at2759"/>
<organism evidence="1 2">
    <name type="scientific">Lophiotrema nucula</name>
    <dbReference type="NCBI Taxonomy" id="690887"/>
    <lineage>
        <taxon>Eukaryota</taxon>
        <taxon>Fungi</taxon>
        <taxon>Dikarya</taxon>
        <taxon>Ascomycota</taxon>
        <taxon>Pezizomycotina</taxon>
        <taxon>Dothideomycetes</taxon>
        <taxon>Pleosporomycetidae</taxon>
        <taxon>Pleosporales</taxon>
        <taxon>Lophiotremataceae</taxon>
        <taxon>Lophiotrema</taxon>
    </lineage>
</organism>
<gene>
    <name evidence="1" type="ORF">BDV96DRAFT_644886</name>
</gene>
<keyword evidence="2" id="KW-1185">Reference proteome</keyword>
<reference evidence="1" key="1">
    <citation type="journal article" date="2020" name="Stud. Mycol.">
        <title>101 Dothideomycetes genomes: a test case for predicting lifestyles and emergence of pathogens.</title>
        <authorList>
            <person name="Haridas S."/>
            <person name="Albert R."/>
            <person name="Binder M."/>
            <person name="Bloem J."/>
            <person name="Labutti K."/>
            <person name="Salamov A."/>
            <person name="Andreopoulos B."/>
            <person name="Baker S."/>
            <person name="Barry K."/>
            <person name="Bills G."/>
            <person name="Bluhm B."/>
            <person name="Cannon C."/>
            <person name="Castanera R."/>
            <person name="Culley D."/>
            <person name="Daum C."/>
            <person name="Ezra D."/>
            <person name="Gonzalez J."/>
            <person name="Henrissat B."/>
            <person name="Kuo A."/>
            <person name="Liang C."/>
            <person name="Lipzen A."/>
            <person name="Lutzoni F."/>
            <person name="Magnuson J."/>
            <person name="Mondo S."/>
            <person name="Nolan M."/>
            <person name="Ohm R."/>
            <person name="Pangilinan J."/>
            <person name="Park H.-J."/>
            <person name="Ramirez L."/>
            <person name="Alfaro M."/>
            <person name="Sun H."/>
            <person name="Tritt A."/>
            <person name="Yoshinaga Y."/>
            <person name="Zwiers L.-H."/>
            <person name="Turgeon B."/>
            <person name="Goodwin S."/>
            <person name="Spatafora J."/>
            <person name="Crous P."/>
            <person name="Grigoriev I."/>
        </authorList>
    </citation>
    <scope>NUCLEOTIDE SEQUENCE</scope>
    <source>
        <strain evidence="1">CBS 627.86</strain>
    </source>
</reference>